<dbReference type="GO" id="GO:0003676">
    <property type="term" value="F:nucleic acid binding"/>
    <property type="evidence" value="ECO:0007669"/>
    <property type="project" value="InterPro"/>
</dbReference>
<evidence type="ECO:0000313" key="2">
    <source>
        <dbReference type="EMBL" id="KTR25785.1"/>
    </source>
</evidence>
<protein>
    <recommendedName>
        <fullName evidence="1">HNH domain-containing protein</fullName>
    </recommendedName>
</protein>
<gene>
    <name evidence="2" type="ORF">RSA11_13660</name>
</gene>
<evidence type="ECO:0000313" key="3">
    <source>
        <dbReference type="Proteomes" id="UP000072605"/>
    </source>
</evidence>
<reference evidence="2 3" key="1">
    <citation type="journal article" date="2016" name="Front. Microbiol.">
        <title>Genomic Resource of Rice Seed Associated Bacteria.</title>
        <authorList>
            <person name="Midha S."/>
            <person name="Bansal K."/>
            <person name="Sharma S."/>
            <person name="Kumar N."/>
            <person name="Patil P.P."/>
            <person name="Chaudhry V."/>
            <person name="Patil P.B."/>
        </authorList>
    </citation>
    <scope>NUCLEOTIDE SEQUENCE [LARGE SCALE GENOMIC DNA]</scope>
    <source>
        <strain evidence="2 3">RSA11</strain>
    </source>
</reference>
<dbReference type="InterPro" id="IPR002711">
    <property type="entry name" value="HNH"/>
</dbReference>
<comment type="caution">
    <text evidence="2">The sequence shown here is derived from an EMBL/GenBank/DDBJ whole genome shotgun (WGS) entry which is preliminary data.</text>
</comment>
<feature type="domain" description="HNH" evidence="1">
    <location>
        <begin position="42"/>
        <end position="88"/>
    </location>
</feature>
<dbReference type="RefSeq" id="WP_058713953.1">
    <property type="nucleotide sequence ID" value="NZ_LDQV01000031.1"/>
</dbReference>
<accession>A0AAW3M9T6</accession>
<dbReference type="Gene3D" id="1.10.30.50">
    <property type="match status" value="1"/>
</dbReference>
<dbReference type="GO" id="GO:0008270">
    <property type="term" value="F:zinc ion binding"/>
    <property type="evidence" value="ECO:0007669"/>
    <property type="project" value="InterPro"/>
</dbReference>
<dbReference type="Pfam" id="PF01844">
    <property type="entry name" value="HNH"/>
    <property type="match status" value="1"/>
</dbReference>
<organism evidence="2 3">
    <name type="scientific">Exiguobacterium indicum</name>
    <dbReference type="NCBI Taxonomy" id="296995"/>
    <lineage>
        <taxon>Bacteria</taxon>
        <taxon>Bacillati</taxon>
        <taxon>Bacillota</taxon>
        <taxon>Bacilli</taxon>
        <taxon>Bacillales</taxon>
        <taxon>Bacillales Family XII. Incertae Sedis</taxon>
        <taxon>Exiguobacterium</taxon>
    </lineage>
</organism>
<dbReference type="AlphaFoldDB" id="A0AAW3M9T6"/>
<dbReference type="Proteomes" id="UP000072605">
    <property type="component" value="Unassembled WGS sequence"/>
</dbReference>
<dbReference type="EMBL" id="LDQV01000031">
    <property type="protein sequence ID" value="KTR25785.1"/>
    <property type="molecule type" value="Genomic_DNA"/>
</dbReference>
<dbReference type="GO" id="GO:0004519">
    <property type="term" value="F:endonuclease activity"/>
    <property type="evidence" value="ECO:0007669"/>
    <property type="project" value="InterPro"/>
</dbReference>
<proteinExistence type="predicted"/>
<sequence length="225" mass="26204">MINFHKTYPEPPDLTIERTKTSGNYRTAGVLKMLKEDFHDKCYICEFKNPISINIEHFLPHKGNHNLKFNWGNLFLSCAHCNNIKSDRFDNILNCINRDDYIENKIKLSLAPPYITRKVEIVTLSEDIKTLNTATLLDQVYNGTTIMKQIESNYIREALSTELLSFTKLILEYFTTNVPSLKEYLKIKIESELHVSSAFVAFKRAIIKEDDTLQEHFSYETILDL</sequence>
<name>A0AAW3M9T6_9BACL</name>
<evidence type="ECO:0000259" key="1">
    <source>
        <dbReference type="Pfam" id="PF01844"/>
    </source>
</evidence>